<dbReference type="PANTHER" id="PTHR46481">
    <property type="entry name" value="ZINC FINGER BED DOMAIN-CONTAINING PROTEIN 4"/>
    <property type="match status" value="1"/>
</dbReference>
<dbReference type="GO" id="GO:0008270">
    <property type="term" value="F:zinc ion binding"/>
    <property type="evidence" value="ECO:0007669"/>
    <property type="project" value="UniProtKB-KW"/>
</dbReference>
<keyword evidence="5" id="KW-0539">Nucleus</keyword>
<evidence type="ECO:0000256" key="1">
    <source>
        <dbReference type="ARBA" id="ARBA00004123"/>
    </source>
</evidence>
<keyword evidence="4" id="KW-0862">Zinc</keyword>
<proteinExistence type="predicted"/>
<keyword evidence="2" id="KW-0479">Metal-binding</keyword>
<dbReference type="SUPFAM" id="SSF140996">
    <property type="entry name" value="Hermes dimerisation domain"/>
    <property type="match status" value="1"/>
</dbReference>
<evidence type="ECO:0000256" key="3">
    <source>
        <dbReference type="ARBA" id="ARBA00022771"/>
    </source>
</evidence>
<dbReference type="InterPro" id="IPR018473">
    <property type="entry name" value="Hermes_transposase_DNA-db"/>
</dbReference>
<keyword evidence="3" id="KW-0863">Zinc-finger</keyword>
<dbReference type="Pfam" id="PF10683">
    <property type="entry name" value="DBD_Tnp_Hermes"/>
    <property type="match status" value="1"/>
</dbReference>
<dbReference type="SUPFAM" id="SSF53098">
    <property type="entry name" value="Ribonuclease H-like"/>
    <property type="match status" value="1"/>
</dbReference>
<evidence type="ECO:0000256" key="5">
    <source>
        <dbReference type="ARBA" id="ARBA00023242"/>
    </source>
</evidence>
<reference evidence="7 8" key="1">
    <citation type="submission" date="2024-09" db="EMBL/GenBank/DDBJ databases">
        <title>A chromosome-level genome assembly of Gray's grenadier anchovy, Coilia grayii.</title>
        <authorList>
            <person name="Fu Z."/>
        </authorList>
    </citation>
    <scope>NUCLEOTIDE SEQUENCE [LARGE SCALE GENOMIC DNA]</scope>
    <source>
        <strain evidence="7">G4</strain>
        <tissue evidence="7">Muscle</tissue>
    </source>
</reference>
<evidence type="ECO:0000256" key="2">
    <source>
        <dbReference type="ARBA" id="ARBA00022723"/>
    </source>
</evidence>
<comment type="subcellular location">
    <subcellularLocation>
        <location evidence="1">Nucleus</location>
    </subcellularLocation>
</comment>
<dbReference type="AlphaFoldDB" id="A0ABD1JXT9"/>
<dbReference type="EMBL" id="JBHFQA010000011">
    <property type="protein sequence ID" value="KAL2091651.1"/>
    <property type="molecule type" value="Genomic_DNA"/>
</dbReference>
<dbReference type="Gene3D" id="1.10.10.1070">
    <property type="entry name" value="Zinc finger, BED domain-containing"/>
    <property type="match status" value="1"/>
</dbReference>
<protein>
    <recommendedName>
        <fullName evidence="6">Hermes trasposase DNA-binding domain-containing protein</fullName>
    </recommendedName>
</protein>
<evidence type="ECO:0000259" key="6">
    <source>
        <dbReference type="Pfam" id="PF10683"/>
    </source>
</evidence>
<evidence type="ECO:0000313" key="8">
    <source>
        <dbReference type="Proteomes" id="UP001591681"/>
    </source>
</evidence>
<evidence type="ECO:0000313" key="7">
    <source>
        <dbReference type="EMBL" id="KAL2091651.1"/>
    </source>
</evidence>
<dbReference type="PANTHER" id="PTHR46481:SF10">
    <property type="entry name" value="ZINC FINGER BED DOMAIN-CONTAINING PROTEIN 39"/>
    <property type="match status" value="1"/>
</dbReference>
<dbReference type="InterPro" id="IPR012337">
    <property type="entry name" value="RNaseH-like_sf"/>
</dbReference>
<gene>
    <name evidence="7" type="ORF">ACEWY4_013914</name>
</gene>
<sequence>MTQSTNEVEKNIKQGVYTTKTKQGKSDIWKQFSVVCDKEGKELDFMSDKCEKVLVYSGHKSGTSGLRRHTCSVVPGQSKLLFKSKQLLPTHIKQETAEKCMDVCCLDIRPYDLVAGKGFSDILQHFVNVAAKYGKFDVNDILPHPTTVSRHVEGRAQALRASVAAEIKPIIETYGCAITTDIWTEDYHKCSFISGTIHYTNNNFDLISRVLFAAPFETGVSKTGENIRILLFQKLCEFGIDTSLLSDRVVFVTDRGANIVAALRGYNRLNCNAHILNVTLSSAFAPAVLAETTELSELLSNAKKLVKYFKHSGLQNSLKKSLKQSIETRWNSNYDMLDSILQQHEEIATLLLSNDQYERIAQINANTLRTVVAFLKLFKDATNDLESSTIPSASLPLPWSVTLIEHCQAASLEPLLSEVSNVCASRLEELMGTSDTSAFPLHMMYRIATLLTPKMRLLRMLPLDARDDVVKGAKEIIQKMKFDLVTATAVDEPSAKKQSTDRFADWEDDASFVTPNTLVDEMAEYLSSRLPDNPDPDSVLEWWKFNKERY</sequence>
<dbReference type="Proteomes" id="UP001591681">
    <property type="component" value="Unassembled WGS sequence"/>
</dbReference>
<name>A0ABD1JXT9_9TELE</name>
<evidence type="ECO:0000256" key="4">
    <source>
        <dbReference type="ARBA" id="ARBA00022833"/>
    </source>
</evidence>
<accession>A0ABD1JXT9</accession>
<comment type="caution">
    <text evidence="7">The sequence shown here is derived from an EMBL/GenBank/DDBJ whole genome shotgun (WGS) entry which is preliminary data.</text>
</comment>
<organism evidence="7 8">
    <name type="scientific">Coilia grayii</name>
    <name type="common">Gray's grenadier anchovy</name>
    <dbReference type="NCBI Taxonomy" id="363190"/>
    <lineage>
        <taxon>Eukaryota</taxon>
        <taxon>Metazoa</taxon>
        <taxon>Chordata</taxon>
        <taxon>Craniata</taxon>
        <taxon>Vertebrata</taxon>
        <taxon>Euteleostomi</taxon>
        <taxon>Actinopterygii</taxon>
        <taxon>Neopterygii</taxon>
        <taxon>Teleostei</taxon>
        <taxon>Clupei</taxon>
        <taxon>Clupeiformes</taxon>
        <taxon>Clupeoidei</taxon>
        <taxon>Engraulidae</taxon>
        <taxon>Coilinae</taxon>
        <taxon>Coilia</taxon>
    </lineage>
</organism>
<dbReference type="InterPro" id="IPR052035">
    <property type="entry name" value="ZnF_BED_domain_contain"/>
</dbReference>
<keyword evidence="8" id="KW-1185">Reference proteome</keyword>
<dbReference type="GO" id="GO:0005634">
    <property type="term" value="C:nucleus"/>
    <property type="evidence" value="ECO:0007669"/>
    <property type="project" value="UniProtKB-SubCell"/>
</dbReference>
<feature type="domain" description="Hermes trasposase DNA-binding" evidence="6">
    <location>
        <begin position="91"/>
        <end position="147"/>
    </location>
</feature>